<feature type="region of interest" description="Disordered" evidence="1">
    <location>
        <begin position="1"/>
        <end position="27"/>
    </location>
</feature>
<accession>A0A836IKH8</accession>
<feature type="region of interest" description="Disordered" evidence="1">
    <location>
        <begin position="210"/>
        <end position="273"/>
    </location>
</feature>
<proteinExistence type="predicted"/>
<sequence length="273" mass="30642">MSLVETDNHSLEENETAVSVPNGRAQENPHVSTALQEETANEAAFPGEHACSAADKDLSNSRVFNMAAREVDEGYMSVIRGLSTFCRADEEVCHNAVDICKDIISLEQSLFSEVPSYIAQYISLHCAKSIAHNKTVQAQETIPTADGAPRNWEVRRAYVDPGVPLRLPYDFERFKKEHPERAKSEGTYHNLFYGDGSEVVFLAKADNKRRQIEEEQSKHSRPSHRKLHTYEPKPKKPMRVSADFVPSCAEVTKPSTASQRKPVSKTKAKKTRK</sequence>
<dbReference type="GeneID" id="94290631"/>
<reference evidence="2 3" key="1">
    <citation type="submission" date="2021-02" db="EMBL/GenBank/DDBJ databases">
        <title>Porcisia hertigi Genome sequencing and assembly.</title>
        <authorList>
            <person name="Almutairi H."/>
            <person name="Gatherer D."/>
        </authorList>
    </citation>
    <scope>NUCLEOTIDE SEQUENCE [LARGE SCALE GENOMIC DNA]</scope>
    <source>
        <strain evidence="2 3">C119</strain>
    </source>
</reference>
<gene>
    <name evidence="2" type="ORF">JKF63_04571</name>
</gene>
<name>A0A836IKH8_9TRYP</name>
<feature type="compositionally biased region" description="Basic residues" evidence="1">
    <location>
        <begin position="262"/>
        <end position="273"/>
    </location>
</feature>
<dbReference type="KEGG" id="phet:94290631"/>
<dbReference type="OrthoDB" id="260335at2759"/>
<protein>
    <submittedName>
        <fullName evidence="2">Uncharacterized protein</fullName>
    </submittedName>
</protein>
<evidence type="ECO:0000313" key="2">
    <source>
        <dbReference type="EMBL" id="KAG5502803.1"/>
    </source>
</evidence>
<dbReference type="AlphaFoldDB" id="A0A836IKH8"/>
<organism evidence="2 3">
    <name type="scientific">Porcisia hertigi</name>
    <dbReference type="NCBI Taxonomy" id="2761500"/>
    <lineage>
        <taxon>Eukaryota</taxon>
        <taxon>Discoba</taxon>
        <taxon>Euglenozoa</taxon>
        <taxon>Kinetoplastea</taxon>
        <taxon>Metakinetoplastina</taxon>
        <taxon>Trypanosomatida</taxon>
        <taxon>Trypanosomatidae</taxon>
        <taxon>Leishmaniinae</taxon>
        <taxon>Porcisia</taxon>
    </lineage>
</organism>
<comment type="caution">
    <text evidence="2">The sequence shown here is derived from an EMBL/GenBank/DDBJ whole genome shotgun (WGS) entry which is preliminary data.</text>
</comment>
<evidence type="ECO:0000313" key="3">
    <source>
        <dbReference type="Proteomes" id="UP000674318"/>
    </source>
</evidence>
<dbReference type="RefSeq" id="XP_067756575.1">
    <property type="nucleotide sequence ID" value="XM_067900554.1"/>
</dbReference>
<keyword evidence="3" id="KW-1185">Reference proteome</keyword>
<feature type="compositionally biased region" description="Basic and acidic residues" evidence="1">
    <location>
        <begin position="1"/>
        <end position="12"/>
    </location>
</feature>
<dbReference type="Proteomes" id="UP000674318">
    <property type="component" value="Unassembled WGS sequence"/>
</dbReference>
<dbReference type="EMBL" id="JAFJZO010000025">
    <property type="protein sequence ID" value="KAG5502803.1"/>
    <property type="molecule type" value="Genomic_DNA"/>
</dbReference>
<evidence type="ECO:0000256" key="1">
    <source>
        <dbReference type="SAM" id="MobiDB-lite"/>
    </source>
</evidence>